<proteinExistence type="predicted"/>
<dbReference type="EMBL" id="GBRH01246700">
    <property type="protein sequence ID" value="JAD51195.1"/>
    <property type="molecule type" value="Transcribed_RNA"/>
</dbReference>
<organism evidence="1">
    <name type="scientific">Arundo donax</name>
    <name type="common">Giant reed</name>
    <name type="synonym">Donax arundinaceus</name>
    <dbReference type="NCBI Taxonomy" id="35708"/>
    <lineage>
        <taxon>Eukaryota</taxon>
        <taxon>Viridiplantae</taxon>
        <taxon>Streptophyta</taxon>
        <taxon>Embryophyta</taxon>
        <taxon>Tracheophyta</taxon>
        <taxon>Spermatophyta</taxon>
        <taxon>Magnoliopsida</taxon>
        <taxon>Liliopsida</taxon>
        <taxon>Poales</taxon>
        <taxon>Poaceae</taxon>
        <taxon>PACMAD clade</taxon>
        <taxon>Arundinoideae</taxon>
        <taxon>Arundineae</taxon>
        <taxon>Arundo</taxon>
    </lineage>
</organism>
<evidence type="ECO:0000313" key="1">
    <source>
        <dbReference type="EMBL" id="JAD51195.1"/>
    </source>
</evidence>
<name>A0A0A9AQL0_ARUDO</name>
<sequence>MRTIQSPTCQIIKGAASQVEQIA</sequence>
<reference evidence="1" key="2">
    <citation type="journal article" date="2015" name="Data Brief">
        <title>Shoot transcriptome of the giant reed, Arundo donax.</title>
        <authorList>
            <person name="Barrero R.A."/>
            <person name="Guerrero F.D."/>
            <person name="Moolhuijzen P."/>
            <person name="Goolsby J.A."/>
            <person name="Tidwell J."/>
            <person name="Bellgard S.E."/>
            <person name="Bellgard M.I."/>
        </authorList>
    </citation>
    <scope>NUCLEOTIDE SEQUENCE</scope>
    <source>
        <tissue evidence="1">Shoot tissue taken approximately 20 cm above the soil surface</tissue>
    </source>
</reference>
<accession>A0A0A9AQL0</accession>
<dbReference type="AlphaFoldDB" id="A0A0A9AQL0"/>
<reference evidence="1" key="1">
    <citation type="submission" date="2014-09" db="EMBL/GenBank/DDBJ databases">
        <authorList>
            <person name="Magalhaes I.L.F."/>
            <person name="Oliveira U."/>
            <person name="Santos F.R."/>
            <person name="Vidigal T.H.D.A."/>
            <person name="Brescovit A.D."/>
            <person name="Santos A.J."/>
        </authorList>
    </citation>
    <scope>NUCLEOTIDE SEQUENCE</scope>
    <source>
        <tissue evidence="1">Shoot tissue taken approximately 20 cm above the soil surface</tissue>
    </source>
</reference>
<protein>
    <submittedName>
        <fullName evidence="1">Uncharacterized protein</fullName>
    </submittedName>
</protein>